<gene>
    <name evidence="7" type="primary">sbcD</name>
    <name evidence="10" type="ORF">SAMN02949497_2922</name>
</gene>
<dbReference type="GO" id="GO:0006310">
    <property type="term" value="P:DNA recombination"/>
    <property type="evidence" value="ECO:0007669"/>
    <property type="project" value="UniProtKB-KW"/>
</dbReference>
<dbReference type="PANTHER" id="PTHR30337:SF0">
    <property type="entry name" value="NUCLEASE SBCCD SUBUNIT D"/>
    <property type="match status" value="1"/>
</dbReference>
<keyword evidence="11" id="KW-1185">Reference proteome</keyword>
<dbReference type="STRING" id="1760988.SAMN02949497_2922"/>
<dbReference type="Proteomes" id="UP000192923">
    <property type="component" value="Unassembled WGS sequence"/>
</dbReference>
<dbReference type="Gene3D" id="3.60.21.10">
    <property type="match status" value="1"/>
</dbReference>
<evidence type="ECO:0000313" key="11">
    <source>
        <dbReference type="Proteomes" id="UP000192923"/>
    </source>
</evidence>
<dbReference type="InterPro" id="IPR050535">
    <property type="entry name" value="DNA_Repair-Maintenance_Comp"/>
</dbReference>
<proteinExistence type="inferred from homology"/>
<dbReference type="PANTHER" id="PTHR30337">
    <property type="entry name" value="COMPONENT OF ATP-DEPENDENT DSDNA EXONUCLEASE"/>
    <property type="match status" value="1"/>
</dbReference>
<evidence type="ECO:0000256" key="7">
    <source>
        <dbReference type="RuleBase" id="RU363069"/>
    </source>
</evidence>
<evidence type="ECO:0000256" key="3">
    <source>
        <dbReference type="ARBA" id="ARBA00013365"/>
    </source>
</evidence>
<keyword evidence="7" id="KW-0235">DNA replication</keyword>
<sequence length="415" mass="45670">MRLLHTSDWHLGQTFHDYDREEEHKLFLSWLLDQLETERADALLVAGDIFDNANPSAKSQEQLYRFVSTAKQRCPGLDIVLIAGNHDSPARLEAPSPLLDAFGVRVVGPARDPLGGFDPERLVVPLTRADGTVGAWCLAVPFLRQADLAASEDNDVLELAEDDYVRGVQRLYRRVLDAALVRRQMGQALVALGHCHITGGAVSEDSERRIVVGGADSLPRGIFAPELAYVALGHLHRAQAIAGDGRLRYCGSPLPLSFSEIDYPHQILRVDLDGEQVAAVEAIPVPRFVPLLRVPEQHAPVTQVLEQLAGLDLPAVPLWPYLEVRVRLDMPEPGLAARIEAALDGKPVRLARIDRRHGHPAGGAEIAQPLEELGDFRPGTVFQNLYARHYPGATPPELRQAFDTLLSLCQLEENP</sequence>
<protein>
    <recommendedName>
        <fullName evidence="3 7">Nuclease SbcCD subunit D</fullName>
    </recommendedName>
</protein>
<evidence type="ECO:0000256" key="1">
    <source>
        <dbReference type="ARBA" id="ARBA00010555"/>
    </source>
</evidence>
<keyword evidence="6 7" id="KW-0269">Exonuclease</keyword>
<dbReference type="SUPFAM" id="SSF56300">
    <property type="entry name" value="Metallo-dependent phosphatases"/>
    <property type="match status" value="1"/>
</dbReference>
<dbReference type="InterPro" id="IPR004843">
    <property type="entry name" value="Calcineurin-like_PHP"/>
</dbReference>
<keyword evidence="7" id="KW-0233">DNA recombination</keyword>
<keyword evidence="7" id="KW-0255">Endonuclease</keyword>
<dbReference type="Pfam" id="PF00149">
    <property type="entry name" value="Metallophos"/>
    <property type="match status" value="1"/>
</dbReference>
<dbReference type="GO" id="GO:0008408">
    <property type="term" value="F:3'-5' exonuclease activity"/>
    <property type="evidence" value="ECO:0007669"/>
    <property type="project" value="InterPro"/>
</dbReference>
<dbReference type="InterPro" id="IPR026843">
    <property type="entry name" value="SbcD_C"/>
</dbReference>
<dbReference type="NCBIfam" id="TIGR00619">
    <property type="entry name" value="sbcd"/>
    <property type="match status" value="1"/>
</dbReference>
<evidence type="ECO:0000313" key="10">
    <source>
        <dbReference type="EMBL" id="SMF95557.1"/>
    </source>
</evidence>
<name>A0A1Y6CYV7_9GAMM</name>
<dbReference type="OrthoDB" id="9773856at2"/>
<evidence type="ECO:0000256" key="5">
    <source>
        <dbReference type="ARBA" id="ARBA00022801"/>
    </source>
</evidence>
<dbReference type="InterPro" id="IPR004593">
    <property type="entry name" value="SbcD"/>
</dbReference>
<dbReference type="Pfam" id="PF12320">
    <property type="entry name" value="SbcD_C"/>
    <property type="match status" value="1"/>
</dbReference>
<comment type="subunit">
    <text evidence="2 7">Heterodimer of SbcC and SbcD.</text>
</comment>
<evidence type="ECO:0000256" key="4">
    <source>
        <dbReference type="ARBA" id="ARBA00022722"/>
    </source>
</evidence>
<dbReference type="EMBL" id="FXAM01000001">
    <property type="protein sequence ID" value="SMF95557.1"/>
    <property type="molecule type" value="Genomic_DNA"/>
</dbReference>
<dbReference type="CDD" id="cd00840">
    <property type="entry name" value="MPP_Mre11_N"/>
    <property type="match status" value="1"/>
</dbReference>
<dbReference type="GO" id="GO:0004519">
    <property type="term" value="F:endonuclease activity"/>
    <property type="evidence" value="ECO:0007669"/>
    <property type="project" value="UniProtKB-KW"/>
</dbReference>
<dbReference type="GO" id="GO:0006260">
    <property type="term" value="P:DNA replication"/>
    <property type="evidence" value="ECO:0007669"/>
    <property type="project" value="UniProtKB-KW"/>
</dbReference>
<dbReference type="InterPro" id="IPR041796">
    <property type="entry name" value="Mre11_N"/>
</dbReference>
<evidence type="ECO:0000259" key="9">
    <source>
        <dbReference type="Pfam" id="PF12320"/>
    </source>
</evidence>
<evidence type="ECO:0000256" key="6">
    <source>
        <dbReference type="ARBA" id="ARBA00022839"/>
    </source>
</evidence>
<organism evidence="10 11">
    <name type="scientific">Methylomagnum ishizawai</name>
    <dbReference type="NCBI Taxonomy" id="1760988"/>
    <lineage>
        <taxon>Bacteria</taxon>
        <taxon>Pseudomonadati</taxon>
        <taxon>Pseudomonadota</taxon>
        <taxon>Gammaproteobacteria</taxon>
        <taxon>Methylococcales</taxon>
        <taxon>Methylococcaceae</taxon>
        <taxon>Methylomagnum</taxon>
    </lineage>
</organism>
<keyword evidence="4 7" id="KW-0540">Nuclease</keyword>
<evidence type="ECO:0000256" key="2">
    <source>
        <dbReference type="ARBA" id="ARBA00011322"/>
    </source>
</evidence>
<keyword evidence="5 7" id="KW-0378">Hydrolase</keyword>
<dbReference type="RefSeq" id="WP_085213875.1">
    <property type="nucleotide sequence ID" value="NZ_FXAM01000001.1"/>
</dbReference>
<dbReference type="AlphaFoldDB" id="A0A1Y6CYV7"/>
<dbReference type="InterPro" id="IPR029052">
    <property type="entry name" value="Metallo-depent_PP-like"/>
</dbReference>
<feature type="domain" description="Calcineurin-like phosphoesterase" evidence="8">
    <location>
        <begin position="1"/>
        <end position="237"/>
    </location>
</feature>
<feature type="domain" description="Nuclease SbcCD subunit D C-terminal" evidence="9">
    <location>
        <begin position="287"/>
        <end position="389"/>
    </location>
</feature>
<comment type="similarity">
    <text evidence="1 7">Belongs to the SbcD family.</text>
</comment>
<accession>A0A1Y6CYV7</accession>
<comment type="function">
    <text evidence="7">SbcCD cleaves DNA hairpin structures. These structures can inhibit DNA replication and are intermediates in certain DNA recombination reactions. The complex acts as a 3'-&gt;5' double strand exonuclease that can open hairpins. It also has a 5' single-strand endonuclease activity.</text>
</comment>
<evidence type="ECO:0000259" key="8">
    <source>
        <dbReference type="Pfam" id="PF00149"/>
    </source>
</evidence>
<reference evidence="10 11" key="1">
    <citation type="submission" date="2016-12" db="EMBL/GenBank/DDBJ databases">
        <authorList>
            <person name="Song W.-J."/>
            <person name="Kurnit D.M."/>
        </authorList>
    </citation>
    <scope>NUCLEOTIDE SEQUENCE [LARGE SCALE GENOMIC DNA]</scope>
    <source>
        <strain evidence="10 11">175</strain>
    </source>
</reference>